<dbReference type="Gene3D" id="2.30.30.290">
    <property type="entry name" value="YopX-like domains"/>
    <property type="match status" value="1"/>
</dbReference>
<dbReference type="Pfam" id="PF09643">
    <property type="entry name" value="YopX"/>
    <property type="match status" value="1"/>
</dbReference>
<geneLocation type="plasmid" evidence="2 3">
    <name>p1_CACC879</name>
</geneLocation>
<dbReference type="InterPro" id="IPR023385">
    <property type="entry name" value="YopX-like_C"/>
</dbReference>
<reference evidence="2" key="1">
    <citation type="submission" date="2023-02" db="EMBL/GenBank/DDBJ databases">
        <title>Complete genome sequence of Lactobacillus curvatus CACC879 isolated from Pig feces.</title>
        <authorList>
            <person name="Park S."/>
            <person name="Park M.A."/>
            <person name="Kim D.-H."/>
            <person name="Kim Y."/>
        </authorList>
    </citation>
    <scope>NUCLEOTIDE SEQUENCE</scope>
    <source>
        <strain evidence="2">Curvatus</strain>
        <plasmid evidence="2">p1_CACC879</plasmid>
    </source>
</reference>
<protein>
    <submittedName>
        <fullName evidence="2">YopX family protein</fullName>
    </submittedName>
</protein>
<evidence type="ECO:0000313" key="2">
    <source>
        <dbReference type="EMBL" id="WDC92841.1"/>
    </source>
</evidence>
<dbReference type="SUPFAM" id="SSF159006">
    <property type="entry name" value="YopX-like"/>
    <property type="match status" value="1"/>
</dbReference>
<name>A0AAJ5RGA2_LATCU</name>
<dbReference type="Proteomes" id="UP001215533">
    <property type="component" value="Plasmid p1_CACC879"/>
</dbReference>
<keyword evidence="2" id="KW-0614">Plasmid</keyword>
<gene>
    <name evidence="2" type="ORF">PSR33_09790</name>
</gene>
<sequence length="120" mass="14382">MREIKFRAWHKNRKTFLDFYWAVDKLGRTFSILDKYVYDEFTDEIELMQYTGLKDMNGRDIYEGDVVEFEVSLTRTKAEVKYSRNQFIVSMNSVMPRSLDLYLVKIIGNKFENPELLEAE</sequence>
<evidence type="ECO:0000313" key="3">
    <source>
        <dbReference type="Proteomes" id="UP001215533"/>
    </source>
</evidence>
<dbReference type="EMBL" id="CP117684">
    <property type="protein sequence ID" value="WDC92841.1"/>
    <property type="molecule type" value="Genomic_DNA"/>
</dbReference>
<feature type="domain" description="YopX protein" evidence="1">
    <location>
        <begin position="5"/>
        <end position="118"/>
    </location>
</feature>
<accession>A0AAJ5RGA2</accession>
<dbReference type="AlphaFoldDB" id="A0AAJ5RGA2"/>
<proteinExistence type="predicted"/>
<organism evidence="2 3">
    <name type="scientific">Latilactobacillus curvatus</name>
    <name type="common">Lactobacillus curvatus</name>
    <dbReference type="NCBI Taxonomy" id="28038"/>
    <lineage>
        <taxon>Bacteria</taxon>
        <taxon>Bacillati</taxon>
        <taxon>Bacillota</taxon>
        <taxon>Bacilli</taxon>
        <taxon>Lactobacillales</taxon>
        <taxon>Lactobacillaceae</taxon>
        <taxon>Latilactobacillus</taxon>
    </lineage>
</organism>
<dbReference type="InterPro" id="IPR019096">
    <property type="entry name" value="YopX_protein"/>
</dbReference>
<evidence type="ECO:0000259" key="1">
    <source>
        <dbReference type="Pfam" id="PF09643"/>
    </source>
</evidence>